<dbReference type="InterPro" id="IPR042196">
    <property type="entry name" value="FHIPEP_4"/>
</dbReference>
<evidence type="ECO:0000256" key="7">
    <source>
        <dbReference type="RuleBase" id="RU364093"/>
    </source>
</evidence>
<feature type="transmembrane region" description="Helical" evidence="7">
    <location>
        <begin position="284"/>
        <end position="307"/>
    </location>
</feature>
<dbReference type="GO" id="GO:0005886">
    <property type="term" value="C:plasma membrane"/>
    <property type="evidence" value="ECO:0007669"/>
    <property type="project" value="UniProtKB-SubCell"/>
</dbReference>
<organism evidence="8">
    <name type="scientific">uncultured Phycisphaerae bacterium</name>
    <dbReference type="NCBI Taxonomy" id="904963"/>
    <lineage>
        <taxon>Bacteria</taxon>
        <taxon>Pseudomonadati</taxon>
        <taxon>Planctomycetota</taxon>
        <taxon>Phycisphaerae</taxon>
        <taxon>environmental samples</taxon>
    </lineage>
</organism>
<protein>
    <recommendedName>
        <fullName evidence="7">Flagellar biosynthesis protein FlhA</fullName>
    </recommendedName>
</protein>
<name>A0A6J4P2X2_9BACT</name>
<dbReference type="PROSITE" id="PS00994">
    <property type="entry name" value="FHIPEP"/>
    <property type="match status" value="1"/>
</dbReference>
<dbReference type="PRINTS" id="PR00949">
    <property type="entry name" value="TYPE3IMAPROT"/>
</dbReference>
<feature type="transmembrane region" description="Helical" evidence="7">
    <location>
        <begin position="250"/>
        <end position="272"/>
    </location>
</feature>
<evidence type="ECO:0000256" key="5">
    <source>
        <dbReference type="ARBA" id="ARBA00022989"/>
    </source>
</evidence>
<dbReference type="InterPro" id="IPR025505">
    <property type="entry name" value="FHIPEP_CS"/>
</dbReference>
<dbReference type="InterPro" id="IPR006301">
    <property type="entry name" value="FlhA"/>
</dbReference>
<dbReference type="EMBL" id="CADCUQ010000414">
    <property type="protein sequence ID" value="CAA9402861.1"/>
    <property type="molecule type" value="Genomic_DNA"/>
</dbReference>
<evidence type="ECO:0000256" key="6">
    <source>
        <dbReference type="ARBA" id="ARBA00023136"/>
    </source>
</evidence>
<keyword evidence="8" id="KW-0969">Cilium</keyword>
<dbReference type="PIRSF" id="PIRSF005419">
    <property type="entry name" value="FlhA"/>
    <property type="match status" value="1"/>
</dbReference>
<dbReference type="AlphaFoldDB" id="A0A6J4P2X2"/>
<keyword evidence="5 7" id="KW-1133">Transmembrane helix</keyword>
<feature type="transmembrane region" description="Helical" evidence="7">
    <location>
        <begin position="43"/>
        <end position="62"/>
    </location>
</feature>
<feature type="transmembrane region" description="Helical" evidence="7">
    <location>
        <begin position="212"/>
        <end position="230"/>
    </location>
</feature>
<gene>
    <name evidence="7" type="primary">flhA</name>
    <name evidence="8" type="ORF">AVDCRST_MAG64-1811</name>
</gene>
<dbReference type="InterPro" id="IPR042194">
    <property type="entry name" value="FHIPEP_1"/>
</dbReference>
<dbReference type="Gene3D" id="1.10.8.540">
    <property type="entry name" value="FHIPEP family, domain 3"/>
    <property type="match status" value="1"/>
</dbReference>
<evidence type="ECO:0000256" key="3">
    <source>
        <dbReference type="ARBA" id="ARBA00022475"/>
    </source>
</evidence>
<comment type="function">
    <text evidence="7">Required for formation of the rod structure of the flagellar apparatus. Together with FliI and FliH, may constitute the export apparatus of flagellin.</text>
</comment>
<evidence type="ECO:0000256" key="4">
    <source>
        <dbReference type="ARBA" id="ARBA00022692"/>
    </source>
</evidence>
<dbReference type="GO" id="GO:0009306">
    <property type="term" value="P:protein secretion"/>
    <property type="evidence" value="ECO:0007669"/>
    <property type="project" value="InterPro"/>
</dbReference>
<reference evidence="8" key="1">
    <citation type="submission" date="2020-02" db="EMBL/GenBank/DDBJ databases">
        <authorList>
            <person name="Meier V. D."/>
        </authorList>
    </citation>
    <scope>NUCLEOTIDE SEQUENCE</scope>
    <source>
        <strain evidence="8">AVDCRST_MAG64</strain>
    </source>
</reference>
<dbReference type="Gene3D" id="3.40.50.12790">
    <property type="entry name" value="FHIPEP family, domain 4"/>
    <property type="match status" value="1"/>
</dbReference>
<evidence type="ECO:0000313" key="8">
    <source>
        <dbReference type="EMBL" id="CAA9402861.1"/>
    </source>
</evidence>
<dbReference type="PANTHER" id="PTHR30161">
    <property type="entry name" value="FLAGELLAR EXPORT PROTEIN, MEMBRANE FLHA SUBUNIT-RELATED"/>
    <property type="match status" value="1"/>
</dbReference>
<sequence length="703" mass="76200">MSTIASNPWVVKVHANKGMIFPLAFISLLLVILVPLPTVILDFLLVINITLSVIVLVTTIYVKSPLEFAVFPSLLLAITLFRLVLNVATTRLILTAGDRYPTPEAALHGAGEVVMAFSSFVTGGSLVVGVIIFVIIFLIQFIVITKGATRISEVAARFTLDAMPGKQMAIDADLNAGIITEPQARERRENIAQEADFYGAMDGSSKFVRGDAIASIVITFINILGGLYVGMVEHGWDVWGCMELYTKLTIGDGLVGQIPAFIVSLGAGLIVTRTSSRSDLGDEILGQLFGKPKALIVAAIFLGMMSFTGLPKLPLLVLGACCGGLAWTLTRGEQKAVKAAAMVEQEKTAAQAKEPEKVEKLLDLDTMELEVGYGLVRMIDVAKGGDLLDRISLIRRQIAMELGIIVPPVRIRDNVQLGANDYAIKIKGQAVAKGETYAEQFLAMDNGATSGPIPGGTLTTEPAFGLPAYWITESERPQAELLNYTVVEATAVLATHLTEVVKSHAFELLTRQDVRNLLDNLKQRAAAVVEEVIPTLIKPGELQRVCQNLLRERVPVRDMETILETLGDYAGRTKDLDVLTEYVRHALSRTICKQYVDDQDRLWCVTLDPALEELINGHLDRGERGTTNKMPPMTAQQVVRQISEKTGELTQTGRSAVVLCSPEIRGAVRRMIEGSLPHVAVLGYNEVVGEVTPEAVALVGLNG</sequence>
<keyword evidence="8" id="KW-0966">Cell projection</keyword>
<feature type="transmembrane region" description="Helical" evidence="7">
    <location>
        <begin position="74"/>
        <end position="94"/>
    </location>
</feature>
<proteinExistence type="inferred from homology"/>
<dbReference type="InterPro" id="IPR001712">
    <property type="entry name" value="T3SS_FHIPEP"/>
</dbReference>
<dbReference type="GO" id="GO:0044780">
    <property type="term" value="P:bacterial-type flagellum assembly"/>
    <property type="evidence" value="ECO:0007669"/>
    <property type="project" value="InterPro"/>
</dbReference>
<dbReference type="InterPro" id="IPR042193">
    <property type="entry name" value="FHIPEP_3"/>
</dbReference>
<keyword evidence="7" id="KW-0653">Protein transport</keyword>
<evidence type="ECO:0000256" key="2">
    <source>
        <dbReference type="ARBA" id="ARBA00008835"/>
    </source>
</evidence>
<dbReference type="Gene3D" id="3.40.30.60">
    <property type="entry name" value="FHIPEP family, domain 1"/>
    <property type="match status" value="1"/>
</dbReference>
<keyword evidence="3 7" id="KW-1003">Cell membrane</keyword>
<keyword evidence="7" id="KW-1005">Bacterial flagellum biogenesis</keyword>
<keyword evidence="7" id="KW-0813">Transport</keyword>
<dbReference type="NCBIfam" id="TIGR01398">
    <property type="entry name" value="FlhA"/>
    <property type="match status" value="1"/>
</dbReference>
<keyword evidence="8" id="KW-0282">Flagellum</keyword>
<feature type="transmembrane region" description="Helical" evidence="7">
    <location>
        <begin position="114"/>
        <end position="143"/>
    </location>
</feature>
<evidence type="ECO:0000256" key="1">
    <source>
        <dbReference type="ARBA" id="ARBA00004651"/>
    </source>
</evidence>
<comment type="similarity">
    <text evidence="2 7">Belongs to the FHIPEP (flagella/HR/invasion proteins export pore) family.</text>
</comment>
<accession>A0A6J4P2X2</accession>
<keyword evidence="7" id="KW-1006">Bacterial flagellum protein export</keyword>
<keyword evidence="4 7" id="KW-0812">Transmembrane</keyword>
<comment type="subcellular location">
    <subcellularLocation>
        <location evidence="1 7">Cell membrane</location>
        <topology evidence="1 7">Multi-pass membrane protein</topology>
    </subcellularLocation>
</comment>
<dbReference type="Pfam" id="PF00771">
    <property type="entry name" value="FHIPEP"/>
    <property type="match status" value="1"/>
</dbReference>
<feature type="transmembrane region" description="Helical" evidence="7">
    <location>
        <begin position="20"/>
        <end position="37"/>
    </location>
</feature>
<keyword evidence="6 7" id="KW-0472">Membrane</keyword>
<dbReference type="PANTHER" id="PTHR30161:SF1">
    <property type="entry name" value="FLAGELLAR BIOSYNTHESIS PROTEIN FLHA-RELATED"/>
    <property type="match status" value="1"/>
</dbReference>